<evidence type="ECO:0000313" key="2">
    <source>
        <dbReference type="Proteomes" id="UP000053232"/>
    </source>
</evidence>
<sequence>MGEFNFHLKELSKRLKKEGQKESIPEGVGTHSKGNQLDQIFLECRNYEKGSGLIKTNRTQANYGNLKNQILRL</sequence>
<accession>A0A073I054</accession>
<evidence type="ECO:0000313" key="1">
    <source>
        <dbReference type="EMBL" id="KEJ82866.1"/>
    </source>
</evidence>
<proteinExistence type="predicted"/>
<name>A0A073I054_9SPIT</name>
<dbReference type="AlphaFoldDB" id="A0A073I054"/>
<reference evidence="2" key="1">
    <citation type="journal article" date="2014" name="Cell">
        <title>The Architecture of a Scrambled Genome Reveals Massive Levels of Genomic Rearrangement during Development.</title>
        <authorList>
            <person name="Chen X."/>
            <person name="Bracht J.R."/>
            <person name="Goldman A.D."/>
            <person name="Dolzhenko E."/>
            <person name="Clay D.M."/>
            <person name="Swart E.C."/>
            <person name="Perlman D.H."/>
            <person name="Doak T.G."/>
            <person name="Stuart A."/>
            <person name="Amemiya C.T."/>
            <person name="Sebra R.P."/>
            <person name="Landweber L.F."/>
        </authorList>
    </citation>
    <scope>NUCLEOTIDE SEQUENCE [LARGE SCALE GENOMIC DNA]</scope>
    <source>
        <strain evidence="2">JRB310</strain>
    </source>
</reference>
<dbReference type="Proteomes" id="UP000053232">
    <property type="component" value="Unassembled WGS sequence"/>
</dbReference>
<gene>
    <name evidence="1" type="ORF">OXYTRIMIC_780</name>
</gene>
<organism evidence="1 2">
    <name type="scientific">Oxytricha trifallax</name>
    <dbReference type="NCBI Taxonomy" id="1172189"/>
    <lineage>
        <taxon>Eukaryota</taxon>
        <taxon>Sar</taxon>
        <taxon>Alveolata</taxon>
        <taxon>Ciliophora</taxon>
        <taxon>Intramacronucleata</taxon>
        <taxon>Spirotrichea</taxon>
        <taxon>Stichotrichia</taxon>
        <taxon>Sporadotrichida</taxon>
        <taxon>Oxytrichidae</taxon>
        <taxon>Oxytrichinae</taxon>
        <taxon>Oxytricha</taxon>
    </lineage>
</organism>
<dbReference type="EMBL" id="ARYC01002752">
    <property type="protein sequence ID" value="KEJ82866.1"/>
    <property type="molecule type" value="Genomic_DNA"/>
</dbReference>
<protein>
    <submittedName>
        <fullName evidence="1">Uncharacterized protein</fullName>
    </submittedName>
</protein>
<comment type="caution">
    <text evidence="1">The sequence shown here is derived from an EMBL/GenBank/DDBJ whole genome shotgun (WGS) entry which is preliminary data.</text>
</comment>
<keyword evidence="2" id="KW-1185">Reference proteome</keyword>